<feature type="transmembrane region" description="Helical" evidence="5">
    <location>
        <begin position="71"/>
        <end position="90"/>
    </location>
</feature>
<gene>
    <name evidence="6" type="ORF">PLBR_LOCUS1979</name>
</gene>
<evidence type="ECO:0000256" key="4">
    <source>
        <dbReference type="ARBA" id="ARBA00023136"/>
    </source>
</evidence>
<feature type="transmembrane region" description="Helical" evidence="5">
    <location>
        <begin position="262"/>
        <end position="283"/>
    </location>
</feature>
<evidence type="ECO:0000313" key="7">
    <source>
        <dbReference type="Proteomes" id="UP000290189"/>
    </source>
</evidence>
<geneLocation type="mitochondrion" evidence="6"/>
<protein>
    <recommendedName>
        <fullName evidence="8">EamA domain-containing protein</fullName>
    </recommendedName>
</protein>
<evidence type="ECO:0008006" key="8">
    <source>
        <dbReference type="Google" id="ProtNLM"/>
    </source>
</evidence>
<dbReference type="GO" id="GO:0015095">
    <property type="term" value="F:magnesium ion transmembrane transporter activity"/>
    <property type="evidence" value="ECO:0007669"/>
    <property type="project" value="InterPro"/>
</dbReference>
<dbReference type="AlphaFoldDB" id="A0A3P3Y3T2"/>
<feature type="transmembrane region" description="Helical" evidence="5">
    <location>
        <begin position="229"/>
        <end position="250"/>
    </location>
</feature>
<accession>A0A3P3Y3T2</accession>
<dbReference type="SUPFAM" id="SSF103481">
    <property type="entry name" value="Multidrug resistance efflux transporter EmrE"/>
    <property type="match status" value="1"/>
</dbReference>
<feature type="transmembrane region" description="Helical" evidence="5">
    <location>
        <begin position="199"/>
        <end position="222"/>
    </location>
</feature>
<dbReference type="GO" id="GO:0016020">
    <property type="term" value="C:membrane"/>
    <property type="evidence" value="ECO:0007669"/>
    <property type="project" value="UniProtKB-SubCell"/>
</dbReference>
<organism evidence="6 7">
    <name type="scientific">Plasmodiophora brassicae</name>
    <name type="common">Clubroot disease agent</name>
    <dbReference type="NCBI Taxonomy" id="37360"/>
    <lineage>
        <taxon>Eukaryota</taxon>
        <taxon>Sar</taxon>
        <taxon>Rhizaria</taxon>
        <taxon>Endomyxa</taxon>
        <taxon>Phytomyxea</taxon>
        <taxon>Plasmodiophorida</taxon>
        <taxon>Plasmodiophoridae</taxon>
        <taxon>Plasmodiophora</taxon>
    </lineage>
</organism>
<reference evidence="6 7" key="1">
    <citation type="submission" date="2018-03" db="EMBL/GenBank/DDBJ databases">
        <authorList>
            <person name="Fogelqvist J."/>
        </authorList>
    </citation>
    <scope>NUCLEOTIDE SEQUENCE [LARGE SCALE GENOMIC DNA]</scope>
</reference>
<dbReference type="Pfam" id="PF05653">
    <property type="entry name" value="Mg_trans_NIPA"/>
    <property type="match status" value="2"/>
</dbReference>
<feature type="transmembrane region" description="Helical" evidence="5">
    <location>
        <begin position="44"/>
        <end position="65"/>
    </location>
</feature>
<comment type="subcellular location">
    <subcellularLocation>
        <location evidence="1">Membrane</location>
        <topology evidence="1">Multi-pass membrane protein</topology>
    </subcellularLocation>
</comment>
<evidence type="ECO:0000256" key="1">
    <source>
        <dbReference type="ARBA" id="ARBA00004141"/>
    </source>
</evidence>
<name>A0A3P3Y3T2_PLABS</name>
<feature type="transmembrane region" description="Helical" evidence="5">
    <location>
        <begin position="97"/>
        <end position="120"/>
    </location>
</feature>
<dbReference type="PANTHER" id="PTHR12570">
    <property type="match status" value="1"/>
</dbReference>
<evidence type="ECO:0000256" key="2">
    <source>
        <dbReference type="ARBA" id="ARBA00022692"/>
    </source>
</evidence>
<keyword evidence="6" id="KW-0496">Mitochondrion</keyword>
<keyword evidence="4 5" id="KW-0472">Membrane</keyword>
<evidence type="ECO:0000256" key="3">
    <source>
        <dbReference type="ARBA" id="ARBA00022989"/>
    </source>
</evidence>
<keyword evidence="3 5" id="KW-1133">Transmembrane helix</keyword>
<evidence type="ECO:0000256" key="5">
    <source>
        <dbReference type="SAM" id="Phobius"/>
    </source>
</evidence>
<evidence type="ECO:0000313" key="6">
    <source>
        <dbReference type="EMBL" id="SPQ94764.1"/>
    </source>
</evidence>
<dbReference type="Proteomes" id="UP000290189">
    <property type="component" value="Unassembled WGS sequence"/>
</dbReference>
<keyword evidence="2 5" id="KW-0812">Transmembrane</keyword>
<feature type="transmembrane region" description="Helical" evidence="5">
    <location>
        <begin position="6"/>
        <end position="24"/>
    </location>
</feature>
<dbReference type="EMBL" id="OVEO01000003">
    <property type="protein sequence ID" value="SPQ94764.1"/>
    <property type="molecule type" value="Genomic_DNA"/>
</dbReference>
<proteinExistence type="predicted"/>
<dbReference type="InterPro" id="IPR037185">
    <property type="entry name" value="EmrE-like"/>
</dbReference>
<sequence length="294" mass="31731">MLDAQAIAGVALCILGGIVDNTGVTIQKISHRRNQPGPYWLKPLWLAGVSMYLLGNICNALGLSLAPQSDVAAVGSLTLVWNASNSYCLLNEPLNRTIVLGIAIVVFGSLGGLAFGSPAPALYCYSLSSWSSGPSSVKNLIPRLMSIFECVQLPTLCYRFGFHDRRILGSFTVLFAKATSLLVRESFTPGEPNYFTSPPLYITTLAMICIGSCQVHWLNIALRAYDQVVVVPVFAITLEAFNVLGGLIVYHDGASLSTAQLLLFILGVVVSFVGVAIIVFGLYDQRRKQLIRSI</sequence>
<dbReference type="InterPro" id="IPR008521">
    <property type="entry name" value="Mg_trans_NIPA"/>
</dbReference>